<dbReference type="Proteomes" id="UP000242755">
    <property type="component" value="Unassembled WGS sequence"/>
</dbReference>
<gene>
    <name evidence="2" type="ORF">Bravens_00557</name>
    <name evidence="3" type="ORF">CYJ40_03200</name>
</gene>
<dbReference type="Pfam" id="PF05610">
    <property type="entry name" value="DUF779"/>
    <property type="match status" value="1"/>
</dbReference>
<dbReference type="RefSeq" id="WP_062020107.1">
    <property type="nucleotide sequence ID" value="NZ_LQQC01000007.1"/>
</dbReference>
<name>A0A150HAH8_9MICO</name>
<dbReference type="Proteomes" id="UP000243589">
    <property type="component" value="Unassembled WGS sequence"/>
</dbReference>
<evidence type="ECO:0000313" key="5">
    <source>
        <dbReference type="Proteomes" id="UP000243589"/>
    </source>
</evidence>
<dbReference type="EMBL" id="PKGO01000002">
    <property type="protein sequence ID" value="PKY71069.1"/>
    <property type="molecule type" value="Genomic_DNA"/>
</dbReference>
<proteinExistence type="predicted"/>
<dbReference type="AlphaFoldDB" id="A0A150HAH8"/>
<comment type="caution">
    <text evidence="2">The sequence shown here is derived from an EMBL/GenBank/DDBJ whole genome shotgun (WGS) entry which is preliminary data.</text>
</comment>
<reference evidence="2 5" key="1">
    <citation type="submission" date="2016-01" db="EMBL/GenBank/DDBJ databases">
        <title>Use of Whole Genome Sequencing to ascertain that Brevibacterium massiliense (Roux, Raoult 2009) is a later heterotypic synonym of Brevibacterium ravenspurgense (Mages 2008).</title>
        <authorList>
            <person name="Bernier A.-M."/>
            <person name="Burdz T."/>
            <person name="Huynh C."/>
            <person name="Pachecho A.L."/>
            <person name="Wiebe D."/>
            <person name="Bonner C."/>
            <person name="Bernard K."/>
        </authorList>
    </citation>
    <scope>NUCLEOTIDE SEQUENCE [LARGE SCALE GENOMIC DNA]</scope>
    <source>
        <strain evidence="2 5">CCUG56047</strain>
    </source>
</reference>
<dbReference type="PATRIC" id="fig|479117.4.peg.559"/>
<protein>
    <submittedName>
        <fullName evidence="3">DUF779 domain-containing protein</fullName>
    </submittedName>
</protein>
<dbReference type="EMBL" id="LQQC01000007">
    <property type="protein sequence ID" value="KXZ59005.1"/>
    <property type="molecule type" value="Genomic_DNA"/>
</dbReference>
<evidence type="ECO:0000313" key="3">
    <source>
        <dbReference type="EMBL" id="PKY71069.1"/>
    </source>
</evidence>
<organism evidence="2 5">
    <name type="scientific">Brevibacterium ravenspurgense</name>
    <dbReference type="NCBI Taxonomy" id="479117"/>
    <lineage>
        <taxon>Bacteria</taxon>
        <taxon>Bacillati</taxon>
        <taxon>Actinomycetota</taxon>
        <taxon>Actinomycetes</taxon>
        <taxon>Micrococcales</taxon>
        <taxon>Brevibacteriaceae</taxon>
        <taxon>Brevibacterium</taxon>
    </lineage>
</organism>
<evidence type="ECO:0000256" key="1">
    <source>
        <dbReference type="SAM" id="MobiDB-lite"/>
    </source>
</evidence>
<reference evidence="3 4" key="2">
    <citation type="submission" date="2017-12" db="EMBL/GenBank/DDBJ databases">
        <title>Phylogenetic diversity of female urinary microbiome.</title>
        <authorList>
            <person name="Thomas-White K."/>
            <person name="Wolfe A.J."/>
        </authorList>
    </citation>
    <scope>NUCLEOTIDE SEQUENCE [LARGE SCALE GENOMIC DNA]</scope>
    <source>
        <strain evidence="3 4">UMB0426</strain>
    </source>
</reference>
<dbReference type="PIRSF" id="PIRSF009151">
    <property type="entry name" value="DUF779"/>
    <property type="match status" value="1"/>
</dbReference>
<evidence type="ECO:0000313" key="2">
    <source>
        <dbReference type="EMBL" id="KXZ59005.1"/>
    </source>
</evidence>
<dbReference type="InterPro" id="IPR008497">
    <property type="entry name" value="DUF779"/>
</dbReference>
<keyword evidence="5" id="KW-1185">Reference proteome</keyword>
<accession>A0A150HAH8</accession>
<sequence>MADDITGDQDGATVTAQVEARPEIDGEQRSRVGLSPAAVELLQKLTQQHGQLMFHQSGGCCDGSAPMCYPEGEFLTGGSDVLLGTFTLPDVPAESAEIGFWMSKEQFEYWKHTYLLVDAVPGRGGGFSIESPTGLRFLIRSRLLD</sequence>
<evidence type="ECO:0000313" key="4">
    <source>
        <dbReference type="Proteomes" id="UP000242755"/>
    </source>
</evidence>
<dbReference type="STRING" id="1176165.GCA_001584405_00072"/>
<feature type="region of interest" description="Disordered" evidence="1">
    <location>
        <begin position="1"/>
        <end position="28"/>
    </location>
</feature>